<dbReference type="PROSITE" id="PS50850">
    <property type="entry name" value="MFS"/>
    <property type="match status" value="1"/>
</dbReference>
<dbReference type="InterPro" id="IPR005828">
    <property type="entry name" value="MFS_sugar_transport-like"/>
</dbReference>
<keyword evidence="4 8" id="KW-0812">Transmembrane</keyword>
<dbReference type="FunFam" id="1.20.1250.20:FF:000134">
    <property type="entry name" value="MFS sugar transporter protein"/>
    <property type="match status" value="1"/>
</dbReference>
<evidence type="ECO:0000256" key="2">
    <source>
        <dbReference type="ARBA" id="ARBA00010992"/>
    </source>
</evidence>
<comment type="caution">
    <text evidence="10">The sequence shown here is derived from an EMBL/GenBank/DDBJ whole genome shotgun (WGS) entry which is preliminary data.</text>
</comment>
<keyword evidence="3 7" id="KW-0813">Transport</keyword>
<dbReference type="GeneID" id="81434389"/>
<keyword evidence="6 8" id="KW-0472">Membrane</keyword>
<evidence type="ECO:0000256" key="1">
    <source>
        <dbReference type="ARBA" id="ARBA00004141"/>
    </source>
</evidence>
<dbReference type="InterPro" id="IPR020846">
    <property type="entry name" value="MFS_dom"/>
</dbReference>
<evidence type="ECO:0000256" key="8">
    <source>
        <dbReference type="SAM" id="Phobius"/>
    </source>
</evidence>
<dbReference type="Pfam" id="PF00083">
    <property type="entry name" value="Sugar_tr"/>
    <property type="match status" value="1"/>
</dbReference>
<dbReference type="RefSeq" id="XP_056557424.1">
    <property type="nucleotide sequence ID" value="XM_056695212.1"/>
</dbReference>
<dbReference type="NCBIfam" id="TIGR00879">
    <property type="entry name" value="SP"/>
    <property type="match status" value="1"/>
</dbReference>
<feature type="transmembrane region" description="Helical" evidence="8">
    <location>
        <begin position="166"/>
        <end position="191"/>
    </location>
</feature>
<evidence type="ECO:0000313" key="11">
    <source>
        <dbReference type="Proteomes" id="UP001147782"/>
    </source>
</evidence>
<evidence type="ECO:0000256" key="3">
    <source>
        <dbReference type="ARBA" id="ARBA00022448"/>
    </source>
</evidence>
<evidence type="ECO:0000256" key="7">
    <source>
        <dbReference type="RuleBase" id="RU003346"/>
    </source>
</evidence>
<dbReference type="InterPro" id="IPR036259">
    <property type="entry name" value="MFS_trans_sf"/>
</dbReference>
<evidence type="ECO:0000313" key="10">
    <source>
        <dbReference type="EMBL" id="KAJ5379853.1"/>
    </source>
</evidence>
<evidence type="ECO:0000256" key="5">
    <source>
        <dbReference type="ARBA" id="ARBA00022989"/>
    </source>
</evidence>
<dbReference type="SUPFAM" id="SSF103473">
    <property type="entry name" value="MFS general substrate transporter"/>
    <property type="match status" value="1"/>
</dbReference>
<reference evidence="10" key="2">
    <citation type="journal article" date="2023" name="IMA Fungus">
        <title>Comparative genomic study of the Penicillium genus elucidates a diverse pangenome and 15 lateral gene transfer events.</title>
        <authorList>
            <person name="Petersen C."/>
            <person name="Sorensen T."/>
            <person name="Nielsen M.R."/>
            <person name="Sondergaard T.E."/>
            <person name="Sorensen J.L."/>
            <person name="Fitzpatrick D.A."/>
            <person name="Frisvad J.C."/>
            <person name="Nielsen K.L."/>
        </authorList>
    </citation>
    <scope>NUCLEOTIDE SEQUENCE</scope>
    <source>
        <strain evidence="10">IBT 29864</strain>
    </source>
</reference>
<dbReference type="InterPro" id="IPR050360">
    <property type="entry name" value="MFS_Sugar_Transporters"/>
</dbReference>
<comment type="similarity">
    <text evidence="2 7">Belongs to the major facilitator superfamily. Sugar transporter (TC 2.A.1.1) family.</text>
</comment>
<keyword evidence="11" id="KW-1185">Reference proteome</keyword>
<dbReference type="GO" id="GO:0005351">
    <property type="term" value="F:carbohydrate:proton symporter activity"/>
    <property type="evidence" value="ECO:0007669"/>
    <property type="project" value="TreeGrafter"/>
</dbReference>
<feature type="transmembrane region" description="Helical" evidence="8">
    <location>
        <begin position="107"/>
        <end position="125"/>
    </location>
</feature>
<protein>
    <recommendedName>
        <fullName evidence="9">Major facilitator superfamily (MFS) profile domain-containing protein</fullName>
    </recommendedName>
</protein>
<dbReference type="PANTHER" id="PTHR48022:SF52">
    <property type="entry name" value="SUGAR TRANSPORTER, PUTATIVE-RELATED"/>
    <property type="match status" value="1"/>
</dbReference>
<comment type="subcellular location">
    <subcellularLocation>
        <location evidence="1">Membrane</location>
        <topology evidence="1">Multi-pass membrane protein</topology>
    </subcellularLocation>
</comment>
<proteinExistence type="inferred from homology"/>
<dbReference type="OrthoDB" id="4144250at2759"/>
<dbReference type="AlphaFoldDB" id="A0A9W9VF54"/>
<feature type="transmembrane region" description="Helical" evidence="8">
    <location>
        <begin position="286"/>
        <end position="308"/>
    </location>
</feature>
<keyword evidence="5 8" id="KW-1133">Transmembrane helix</keyword>
<dbReference type="GO" id="GO:0016020">
    <property type="term" value="C:membrane"/>
    <property type="evidence" value="ECO:0007669"/>
    <property type="project" value="UniProtKB-SubCell"/>
</dbReference>
<name>A0A9W9VF54_9EURO</name>
<accession>A0A9W9VF54</accession>
<gene>
    <name evidence="10" type="ORF">N7496_002281</name>
</gene>
<feature type="transmembrane region" description="Helical" evidence="8">
    <location>
        <begin position="197"/>
        <end position="217"/>
    </location>
</feature>
<organism evidence="10 11">
    <name type="scientific">Penicillium cataractarum</name>
    <dbReference type="NCBI Taxonomy" id="2100454"/>
    <lineage>
        <taxon>Eukaryota</taxon>
        <taxon>Fungi</taxon>
        <taxon>Dikarya</taxon>
        <taxon>Ascomycota</taxon>
        <taxon>Pezizomycotina</taxon>
        <taxon>Eurotiomycetes</taxon>
        <taxon>Eurotiomycetidae</taxon>
        <taxon>Eurotiales</taxon>
        <taxon>Aspergillaceae</taxon>
        <taxon>Penicillium</taxon>
    </lineage>
</organism>
<feature type="transmembrane region" description="Helical" evidence="8">
    <location>
        <begin position="453"/>
        <end position="471"/>
    </location>
</feature>
<dbReference type="Gene3D" id="1.20.1250.20">
    <property type="entry name" value="MFS general substrate transporter like domains"/>
    <property type="match status" value="1"/>
</dbReference>
<evidence type="ECO:0000256" key="6">
    <source>
        <dbReference type="ARBA" id="ARBA00023136"/>
    </source>
</evidence>
<dbReference type="Proteomes" id="UP001147782">
    <property type="component" value="Unassembled WGS sequence"/>
</dbReference>
<dbReference type="PANTHER" id="PTHR48022">
    <property type="entry name" value="PLASTIDIC GLUCOSE TRANSPORTER 4"/>
    <property type="match status" value="1"/>
</dbReference>
<evidence type="ECO:0000256" key="4">
    <source>
        <dbReference type="ARBA" id="ARBA00022692"/>
    </source>
</evidence>
<feature type="transmembrane region" description="Helical" evidence="8">
    <location>
        <begin position="131"/>
        <end position="154"/>
    </location>
</feature>
<feature type="domain" description="Major facilitator superfamily (MFS) profile" evidence="9">
    <location>
        <begin position="39"/>
        <end position="475"/>
    </location>
</feature>
<sequence length="521" mass="57817">METSVRNEMAQEHPDYRKLHNNTNKDWWKDPGLRINVYHCAGLCGAIFFNGFDGSLFNGLQTIPAWLEFFDYPSSNKLGLMNSAALFPGLVAPYFSERIATKWGRRYAIWLGIVINVIGAIVNSASTGLGMYIAGRVIMGIGIATTLTIASTLLQEIAHPRYRAPLGTIYTSIYYVAAVISAGICLGTRNIAGNASWRIPCYLQLIGPIATFIMTWTMPESPRWLIKNERYEEAIQILAKYHANGDINDPLVQLEHREIMQGIEAEQINSQVAYTDFLKPKNHHRLFLLVIIAIGTNWVGNGIVSYYLSPILNQVGVTAKSQQATLNLGLQVWNLILSTTAGLNCDRIGRRPMWLISNIGMLCAFAIVMGLSGSYATTNSKSTGLAVIPFLFIYFGFYVFSWTPLANMYSVEILPFNLRAKGQAIFVTVQNAANAVNQWVNPIILEAIHWKYYGVYIGILMAYIVMIWFTFPETKGLTIEEVATVFDGEDALGMDKGTGKGVAKTATASENLSDSEHVEQV</sequence>
<evidence type="ECO:0000259" key="9">
    <source>
        <dbReference type="PROSITE" id="PS50850"/>
    </source>
</evidence>
<reference evidence="10" key="1">
    <citation type="submission" date="2022-11" db="EMBL/GenBank/DDBJ databases">
        <authorList>
            <person name="Petersen C."/>
        </authorList>
    </citation>
    <scope>NUCLEOTIDE SEQUENCE</scope>
    <source>
        <strain evidence="10">IBT 29864</strain>
    </source>
</reference>
<dbReference type="InterPro" id="IPR003663">
    <property type="entry name" value="Sugar/inositol_transpt"/>
</dbReference>
<feature type="transmembrane region" description="Helical" evidence="8">
    <location>
        <begin position="382"/>
        <end position="400"/>
    </location>
</feature>
<feature type="transmembrane region" description="Helical" evidence="8">
    <location>
        <begin position="353"/>
        <end position="376"/>
    </location>
</feature>
<dbReference type="EMBL" id="JAPZBS010000002">
    <property type="protein sequence ID" value="KAJ5379853.1"/>
    <property type="molecule type" value="Genomic_DNA"/>
</dbReference>